<organism evidence="1">
    <name type="scientific">Anguilla anguilla</name>
    <name type="common">European freshwater eel</name>
    <name type="synonym">Muraena anguilla</name>
    <dbReference type="NCBI Taxonomy" id="7936"/>
    <lineage>
        <taxon>Eukaryota</taxon>
        <taxon>Metazoa</taxon>
        <taxon>Chordata</taxon>
        <taxon>Craniata</taxon>
        <taxon>Vertebrata</taxon>
        <taxon>Euteleostomi</taxon>
        <taxon>Actinopterygii</taxon>
        <taxon>Neopterygii</taxon>
        <taxon>Teleostei</taxon>
        <taxon>Anguilliformes</taxon>
        <taxon>Anguillidae</taxon>
        <taxon>Anguilla</taxon>
    </lineage>
</organism>
<accession>A0A0E9VDN7</accession>
<dbReference type="EMBL" id="GBXM01033002">
    <property type="protein sequence ID" value="JAH75575.1"/>
    <property type="molecule type" value="Transcribed_RNA"/>
</dbReference>
<dbReference type="AlphaFoldDB" id="A0A0E9VDN7"/>
<name>A0A0E9VDN7_ANGAN</name>
<protein>
    <submittedName>
        <fullName evidence="1">Uncharacterized protein</fullName>
    </submittedName>
</protein>
<proteinExistence type="predicted"/>
<sequence>MQKLIRFLKRVNGTPIDYLIRNKSQGY</sequence>
<evidence type="ECO:0000313" key="1">
    <source>
        <dbReference type="EMBL" id="JAH75575.1"/>
    </source>
</evidence>
<reference evidence="1" key="1">
    <citation type="submission" date="2014-11" db="EMBL/GenBank/DDBJ databases">
        <authorList>
            <person name="Amaro Gonzalez C."/>
        </authorList>
    </citation>
    <scope>NUCLEOTIDE SEQUENCE</scope>
</reference>
<reference evidence="1" key="2">
    <citation type="journal article" date="2015" name="Fish Shellfish Immunol.">
        <title>Early steps in the European eel (Anguilla anguilla)-Vibrio vulnificus interaction in the gills: Role of the RtxA13 toxin.</title>
        <authorList>
            <person name="Callol A."/>
            <person name="Pajuelo D."/>
            <person name="Ebbesson L."/>
            <person name="Teles M."/>
            <person name="MacKenzie S."/>
            <person name="Amaro C."/>
        </authorList>
    </citation>
    <scope>NUCLEOTIDE SEQUENCE</scope>
</reference>